<dbReference type="InterPro" id="IPR038071">
    <property type="entry name" value="UROD/MetE-like_sf"/>
</dbReference>
<proteinExistence type="predicted"/>
<dbReference type="CDD" id="cd03311">
    <property type="entry name" value="CIMS_C_terminal_like"/>
    <property type="match status" value="1"/>
</dbReference>
<dbReference type="InterPro" id="IPR002629">
    <property type="entry name" value="Met_Synth_C/arc"/>
</dbReference>
<gene>
    <name evidence="2" type="ORF">SLS59_004216</name>
</gene>
<evidence type="ECO:0000313" key="3">
    <source>
        <dbReference type="Proteomes" id="UP001521222"/>
    </source>
</evidence>
<dbReference type="Gene3D" id="3.20.20.210">
    <property type="match status" value="1"/>
</dbReference>
<protein>
    <recommendedName>
        <fullName evidence="1">Cobalamin-independent methionine synthase MetE C-terminal/archaeal domain-containing protein</fullName>
    </recommendedName>
</protein>
<comment type="caution">
    <text evidence="2">The sequence shown here is derived from an EMBL/GenBank/DDBJ whole genome shotgun (WGS) entry which is preliminary data.</text>
</comment>
<dbReference type="Proteomes" id="UP001521222">
    <property type="component" value="Unassembled WGS sequence"/>
</dbReference>
<dbReference type="PANTHER" id="PTHR43844:SF2">
    <property type="entry name" value="SYNTHASE, VITAMIN-B12 INDEPENDENT, PUTATIVE (AFU_ORTHOLOGUE AFUA_3G12060)-RELATED"/>
    <property type="match status" value="1"/>
</dbReference>
<dbReference type="EMBL" id="JAKIXB020000011">
    <property type="protein sequence ID" value="KAL1604418.1"/>
    <property type="molecule type" value="Genomic_DNA"/>
</dbReference>
<organism evidence="2 3">
    <name type="scientific">Nothophoma quercina</name>
    <dbReference type="NCBI Taxonomy" id="749835"/>
    <lineage>
        <taxon>Eukaryota</taxon>
        <taxon>Fungi</taxon>
        <taxon>Dikarya</taxon>
        <taxon>Ascomycota</taxon>
        <taxon>Pezizomycotina</taxon>
        <taxon>Dothideomycetes</taxon>
        <taxon>Pleosporomycetidae</taxon>
        <taxon>Pleosporales</taxon>
        <taxon>Pleosporineae</taxon>
        <taxon>Didymellaceae</taxon>
        <taxon>Nothophoma</taxon>
    </lineage>
</organism>
<dbReference type="PANTHER" id="PTHR43844">
    <property type="entry name" value="METHIONINE SYNTHASE"/>
    <property type="match status" value="1"/>
</dbReference>
<keyword evidence="3" id="KW-1185">Reference proteome</keyword>
<name>A0ABR3RIZ9_9PLEO</name>
<evidence type="ECO:0000313" key="2">
    <source>
        <dbReference type="EMBL" id="KAL1604418.1"/>
    </source>
</evidence>
<sequence>MAPRFHAEHIGSLIRPYTLLNPTSKGLGFSKQARDVATAVRDVLQKQIDLGITPLTNGEYPRANFFAVFFDKLEGFETRPVAIPDGFRPEIPIIRGASAAGVFKEMPCPVATGKVRWSKFAFGDECTQIRNAITSIAGDDDKRANELLGTVKLTIPSPIVHHIRLKRGTAWTEQSGYTTDEEFFADLTACYRKELQTLYENGYRYVQVDDPDLTYFCDPSFLAALKNDGIDPDELLSTYLRAHNDAICNRPEGLRMGVHLCRGNFKAEEELWLAKGSYENIAKRLFTELQYDAFFLEYETDRAGGFEPLRFLPKGKTIVLGVVSTKEPGLEDLDVLEDRVRSAARIIAEAQGSEVEEVLREQIAVSPQCGFASAEFKRLVGSEQRMWEKLELVRDLAGRIWP</sequence>
<reference evidence="2 3" key="1">
    <citation type="submission" date="2024-02" db="EMBL/GenBank/DDBJ databases">
        <title>De novo assembly and annotation of 12 fungi associated with fruit tree decline syndrome in Ontario, Canada.</title>
        <authorList>
            <person name="Sulman M."/>
            <person name="Ellouze W."/>
            <person name="Ilyukhin E."/>
        </authorList>
    </citation>
    <scope>NUCLEOTIDE SEQUENCE [LARGE SCALE GENOMIC DNA]</scope>
    <source>
        <strain evidence="2 3">M97-236</strain>
    </source>
</reference>
<feature type="domain" description="Cobalamin-independent methionine synthase MetE C-terminal/archaeal" evidence="1">
    <location>
        <begin position="181"/>
        <end position="379"/>
    </location>
</feature>
<evidence type="ECO:0000259" key="1">
    <source>
        <dbReference type="Pfam" id="PF01717"/>
    </source>
</evidence>
<dbReference type="Pfam" id="PF01717">
    <property type="entry name" value="Meth_synt_2"/>
    <property type="match status" value="1"/>
</dbReference>
<accession>A0ABR3RIZ9</accession>
<dbReference type="SUPFAM" id="SSF51726">
    <property type="entry name" value="UROD/MetE-like"/>
    <property type="match status" value="1"/>
</dbReference>